<keyword evidence="1" id="KW-0812">Transmembrane</keyword>
<organism evidence="2">
    <name type="scientific">Rhizophora mucronata</name>
    <name type="common">Asiatic mangrove</name>
    <dbReference type="NCBI Taxonomy" id="61149"/>
    <lineage>
        <taxon>Eukaryota</taxon>
        <taxon>Viridiplantae</taxon>
        <taxon>Streptophyta</taxon>
        <taxon>Embryophyta</taxon>
        <taxon>Tracheophyta</taxon>
        <taxon>Spermatophyta</taxon>
        <taxon>Magnoliopsida</taxon>
        <taxon>eudicotyledons</taxon>
        <taxon>Gunneridae</taxon>
        <taxon>Pentapetalae</taxon>
        <taxon>rosids</taxon>
        <taxon>fabids</taxon>
        <taxon>Malpighiales</taxon>
        <taxon>Rhizophoraceae</taxon>
        <taxon>Rhizophora</taxon>
    </lineage>
</organism>
<name>A0A2P2PQ82_RHIMU</name>
<protein>
    <submittedName>
        <fullName evidence="2">Uncharacterized protein</fullName>
    </submittedName>
</protein>
<evidence type="ECO:0000313" key="2">
    <source>
        <dbReference type="EMBL" id="MBX56900.1"/>
    </source>
</evidence>
<evidence type="ECO:0000256" key="1">
    <source>
        <dbReference type="SAM" id="Phobius"/>
    </source>
</evidence>
<feature type="transmembrane region" description="Helical" evidence="1">
    <location>
        <begin position="24"/>
        <end position="45"/>
    </location>
</feature>
<dbReference type="EMBL" id="GGEC01076416">
    <property type="protein sequence ID" value="MBX56900.1"/>
    <property type="molecule type" value="Transcribed_RNA"/>
</dbReference>
<accession>A0A2P2PQ82</accession>
<keyword evidence="1" id="KW-1133">Transmembrane helix</keyword>
<sequence length="58" mass="6616">MQQENKSSVGLTLRFYSHLNVSPVFMFFSFSFCCCCFSNGLYIFYNFKGGGGKFKNVS</sequence>
<dbReference type="AlphaFoldDB" id="A0A2P2PQ82"/>
<reference evidence="2" key="1">
    <citation type="submission" date="2018-02" db="EMBL/GenBank/DDBJ databases">
        <title>Rhizophora mucronata_Transcriptome.</title>
        <authorList>
            <person name="Meera S.P."/>
            <person name="Sreeshan A."/>
            <person name="Augustine A."/>
        </authorList>
    </citation>
    <scope>NUCLEOTIDE SEQUENCE</scope>
    <source>
        <tissue evidence="2">Leaf</tissue>
    </source>
</reference>
<keyword evidence="1" id="KW-0472">Membrane</keyword>
<proteinExistence type="predicted"/>